<proteinExistence type="predicted"/>
<evidence type="ECO:0000313" key="1">
    <source>
        <dbReference type="EMBL" id="SEO02923.1"/>
    </source>
</evidence>
<accession>A0A1H8LCY0</accession>
<dbReference type="EMBL" id="FOCL01000005">
    <property type="protein sequence ID" value="SEO02923.1"/>
    <property type="molecule type" value="Genomic_DNA"/>
</dbReference>
<dbReference type="AlphaFoldDB" id="A0A1H8LCY0"/>
<dbReference type="RefSeq" id="WP_091211906.1">
    <property type="nucleotide sequence ID" value="NZ_FOCL01000005.1"/>
</dbReference>
<evidence type="ECO:0000313" key="2">
    <source>
        <dbReference type="Proteomes" id="UP000198942"/>
    </source>
</evidence>
<protein>
    <submittedName>
        <fullName evidence="1">Uncharacterized protein</fullName>
    </submittedName>
</protein>
<organism evidence="1 2">
    <name type="scientific">Mucilaginibacter gossypiicola</name>
    <dbReference type="NCBI Taxonomy" id="551995"/>
    <lineage>
        <taxon>Bacteria</taxon>
        <taxon>Pseudomonadati</taxon>
        <taxon>Bacteroidota</taxon>
        <taxon>Sphingobacteriia</taxon>
        <taxon>Sphingobacteriales</taxon>
        <taxon>Sphingobacteriaceae</taxon>
        <taxon>Mucilaginibacter</taxon>
    </lineage>
</organism>
<reference evidence="2" key="1">
    <citation type="submission" date="2016-10" db="EMBL/GenBank/DDBJ databases">
        <authorList>
            <person name="Varghese N."/>
            <person name="Submissions S."/>
        </authorList>
    </citation>
    <scope>NUCLEOTIDE SEQUENCE [LARGE SCALE GENOMIC DNA]</scope>
    <source>
        <strain evidence="2">Gh-48</strain>
    </source>
</reference>
<dbReference type="STRING" id="551995.SAMN05192574_10537"/>
<dbReference type="OrthoDB" id="676954at2"/>
<gene>
    <name evidence="1" type="ORF">SAMN05192574_10537</name>
</gene>
<dbReference type="Proteomes" id="UP000198942">
    <property type="component" value="Unassembled WGS sequence"/>
</dbReference>
<name>A0A1H8LCY0_9SPHI</name>
<sequence length="195" mass="22822">MSLRQFLSYFKSHKADNAEYIPIIWEDDYCQVELIPEANLSFVLRQIKEANLFAEKHRTELGYTAVFMRKDNPMKTISEEIRGDYLRKAMISFRLPELTKMRYQGGSVKSFNGSNTNAFGFPCFTLFFDTEGEFVKNIWVKFAQVPSGNDVDIIISSLYNLGEENDLILVDWNSDDIVDLKNKNQIRNYLAEWRR</sequence>
<keyword evidence="2" id="KW-1185">Reference proteome</keyword>